<dbReference type="Pfam" id="PF00383">
    <property type="entry name" value="dCMP_cyt_deam_1"/>
    <property type="match status" value="1"/>
</dbReference>
<dbReference type="InParanoid" id="A0A0D0E9Y4"/>
<dbReference type="EMBL" id="KN824849">
    <property type="protein sequence ID" value="KIK99824.1"/>
    <property type="molecule type" value="Genomic_DNA"/>
</dbReference>
<keyword evidence="2" id="KW-0378">Hydrolase</keyword>
<protein>
    <recommendedName>
        <fullName evidence="5">CMP/dCMP-type deaminase domain-containing protein</fullName>
    </recommendedName>
</protein>
<evidence type="ECO:0000259" key="5">
    <source>
        <dbReference type="PROSITE" id="PS51747"/>
    </source>
</evidence>
<dbReference type="GO" id="GO:0008270">
    <property type="term" value="F:zinc ion binding"/>
    <property type="evidence" value="ECO:0007669"/>
    <property type="project" value="InterPro"/>
</dbReference>
<dbReference type="PANTHER" id="PTHR11079:SF149">
    <property type="entry name" value="TRNA-SPECIFIC ADENOSINE DEAMINASE 2"/>
    <property type="match status" value="1"/>
</dbReference>
<accession>A0A0D0E9Y4</accession>
<name>A0A0D0E9Y4_9AGAM</name>
<dbReference type="InterPro" id="IPR002125">
    <property type="entry name" value="CMP_dCMP_dom"/>
</dbReference>
<dbReference type="CDD" id="cd01285">
    <property type="entry name" value="nucleoside_deaminase"/>
    <property type="match status" value="1"/>
</dbReference>
<gene>
    <name evidence="6" type="ORF">PAXRUDRAFT_822364</name>
</gene>
<feature type="transmembrane region" description="Helical" evidence="4">
    <location>
        <begin position="214"/>
        <end position="234"/>
    </location>
</feature>
<keyword evidence="1" id="KW-0479">Metal-binding</keyword>
<reference evidence="7" key="2">
    <citation type="submission" date="2015-01" db="EMBL/GenBank/DDBJ databases">
        <title>Evolutionary Origins and Diversification of the Mycorrhizal Mutualists.</title>
        <authorList>
            <consortium name="DOE Joint Genome Institute"/>
            <consortium name="Mycorrhizal Genomics Consortium"/>
            <person name="Kohler A."/>
            <person name="Kuo A."/>
            <person name="Nagy L.G."/>
            <person name="Floudas D."/>
            <person name="Copeland A."/>
            <person name="Barry K.W."/>
            <person name="Cichocki N."/>
            <person name="Veneault-Fourrey C."/>
            <person name="LaButti K."/>
            <person name="Lindquist E.A."/>
            <person name="Lipzen A."/>
            <person name="Lundell T."/>
            <person name="Morin E."/>
            <person name="Murat C."/>
            <person name="Riley R."/>
            <person name="Ohm R."/>
            <person name="Sun H."/>
            <person name="Tunlid A."/>
            <person name="Henrissat B."/>
            <person name="Grigoriev I.V."/>
            <person name="Hibbett D.S."/>
            <person name="Martin F."/>
        </authorList>
    </citation>
    <scope>NUCLEOTIDE SEQUENCE [LARGE SCALE GENOMIC DNA]</scope>
    <source>
        <strain evidence="7">Ve08.2h10</strain>
    </source>
</reference>
<feature type="domain" description="CMP/dCMP-type deaminase" evidence="5">
    <location>
        <begin position="17"/>
        <end position="144"/>
    </location>
</feature>
<keyword evidence="3" id="KW-0862">Zinc</keyword>
<keyword evidence="4" id="KW-1133">Transmembrane helix</keyword>
<evidence type="ECO:0000313" key="7">
    <source>
        <dbReference type="Proteomes" id="UP000054538"/>
    </source>
</evidence>
<reference evidence="6 7" key="1">
    <citation type="submission" date="2014-04" db="EMBL/GenBank/DDBJ databases">
        <authorList>
            <consortium name="DOE Joint Genome Institute"/>
            <person name="Kuo A."/>
            <person name="Kohler A."/>
            <person name="Jargeat P."/>
            <person name="Nagy L.G."/>
            <person name="Floudas D."/>
            <person name="Copeland A."/>
            <person name="Barry K.W."/>
            <person name="Cichocki N."/>
            <person name="Veneault-Fourrey C."/>
            <person name="LaButti K."/>
            <person name="Lindquist E.A."/>
            <person name="Lipzen A."/>
            <person name="Lundell T."/>
            <person name="Morin E."/>
            <person name="Murat C."/>
            <person name="Sun H."/>
            <person name="Tunlid A."/>
            <person name="Henrissat B."/>
            <person name="Grigoriev I.V."/>
            <person name="Hibbett D.S."/>
            <person name="Martin F."/>
            <person name="Nordberg H.P."/>
            <person name="Cantor M.N."/>
            <person name="Hua S.X."/>
        </authorList>
    </citation>
    <scope>NUCLEOTIDE SEQUENCE [LARGE SCALE GENOMIC DNA]</scope>
    <source>
        <strain evidence="6 7">Ve08.2h10</strain>
    </source>
</reference>
<dbReference type="STRING" id="930991.A0A0D0E9Y4"/>
<keyword evidence="4" id="KW-0812">Transmembrane</keyword>
<dbReference type="Proteomes" id="UP000054538">
    <property type="component" value="Unassembled WGS sequence"/>
</dbReference>
<dbReference type="SUPFAM" id="SSF53927">
    <property type="entry name" value="Cytidine deaminase-like"/>
    <property type="match status" value="1"/>
</dbReference>
<evidence type="ECO:0000256" key="1">
    <source>
        <dbReference type="ARBA" id="ARBA00022723"/>
    </source>
</evidence>
<keyword evidence="4" id="KW-0472">Membrane</keyword>
<evidence type="ECO:0000256" key="4">
    <source>
        <dbReference type="SAM" id="Phobius"/>
    </source>
</evidence>
<dbReference type="GO" id="GO:0005737">
    <property type="term" value="C:cytoplasm"/>
    <property type="evidence" value="ECO:0007669"/>
    <property type="project" value="TreeGrafter"/>
</dbReference>
<proteinExistence type="predicted"/>
<dbReference type="PROSITE" id="PS51747">
    <property type="entry name" value="CYT_DCMP_DEAMINASES_2"/>
    <property type="match status" value="1"/>
</dbReference>
<dbReference type="GO" id="GO:0005634">
    <property type="term" value="C:nucleus"/>
    <property type="evidence" value="ECO:0007669"/>
    <property type="project" value="TreeGrafter"/>
</dbReference>
<dbReference type="GO" id="GO:0052717">
    <property type="term" value="F:tRNA-specific adenosine-34 deaminase activity"/>
    <property type="evidence" value="ECO:0007669"/>
    <property type="project" value="UniProtKB-EC"/>
</dbReference>
<dbReference type="Gene3D" id="3.40.140.10">
    <property type="entry name" value="Cytidine Deaminase, domain 2"/>
    <property type="match status" value="1"/>
</dbReference>
<dbReference type="GO" id="GO:0002100">
    <property type="term" value="P:tRNA wobble adenosine to inosine editing"/>
    <property type="evidence" value="ECO:0007669"/>
    <property type="project" value="InterPro"/>
</dbReference>
<sequence length="236" mass="26814">MPSNKSSDMVHIDHDEQFHLKWMREAMTMANEALASGEVPVGCVFVRNGVAIAKARNRTNQLQNASRHAELEAIDLILDDNHLTPSSLMAWHPLSDTTLYVTVEPCIMCASALRQLGIKEVFYGCENDKFGGCGTVLGVNESIEHPVHPSYKATGGYLREDAILILRRFYVTENTNGSFFSSPPCPPIFHHLFLSEFLPLFFLFRIVPFYKGCHIPFSFLFFFVIYFISIFHLFKL</sequence>
<evidence type="ECO:0000256" key="2">
    <source>
        <dbReference type="ARBA" id="ARBA00022801"/>
    </source>
</evidence>
<dbReference type="HOGENOM" id="CLU_025810_8_1_1"/>
<evidence type="ECO:0000313" key="6">
    <source>
        <dbReference type="EMBL" id="KIK99824.1"/>
    </source>
</evidence>
<organism evidence="6 7">
    <name type="scientific">Paxillus rubicundulus Ve08.2h10</name>
    <dbReference type="NCBI Taxonomy" id="930991"/>
    <lineage>
        <taxon>Eukaryota</taxon>
        <taxon>Fungi</taxon>
        <taxon>Dikarya</taxon>
        <taxon>Basidiomycota</taxon>
        <taxon>Agaricomycotina</taxon>
        <taxon>Agaricomycetes</taxon>
        <taxon>Agaricomycetidae</taxon>
        <taxon>Boletales</taxon>
        <taxon>Paxilineae</taxon>
        <taxon>Paxillaceae</taxon>
        <taxon>Paxillus</taxon>
    </lineage>
</organism>
<dbReference type="PANTHER" id="PTHR11079">
    <property type="entry name" value="CYTOSINE DEAMINASE FAMILY MEMBER"/>
    <property type="match status" value="1"/>
</dbReference>
<dbReference type="PROSITE" id="PS00903">
    <property type="entry name" value="CYT_DCMP_DEAMINASES_1"/>
    <property type="match status" value="1"/>
</dbReference>
<evidence type="ECO:0000256" key="3">
    <source>
        <dbReference type="ARBA" id="ARBA00022833"/>
    </source>
</evidence>
<dbReference type="InterPro" id="IPR016192">
    <property type="entry name" value="APOBEC/CMP_deaminase_Zn-bd"/>
</dbReference>
<keyword evidence="7" id="KW-1185">Reference proteome</keyword>
<dbReference type="OrthoDB" id="1701769at2759"/>
<dbReference type="FunCoup" id="A0A0D0E9Y4">
    <property type="interactions" value="142"/>
</dbReference>
<dbReference type="InterPro" id="IPR016193">
    <property type="entry name" value="Cytidine_deaminase-like"/>
</dbReference>
<dbReference type="AlphaFoldDB" id="A0A0D0E9Y4"/>